<gene>
    <name evidence="5" type="ORF">SAMN05216588_12270</name>
</gene>
<dbReference type="InterPro" id="IPR035919">
    <property type="entry name" value="EAL_sf"/>
</dbReference>
<keyword evidence="1" id="KW-0812">Transmembrane</keyword>
<dbReference type="GO" id="GO:0007165">
    <property type="term" value="P:signal transduction"/>
    <property type="evidence" value="ECO:0007669"/>
    <property type="project" value="InterPro"/>
</dbReference>
<dbReference type="InterPro" id="IPR000160">
    <property type="entry name" value="GGDEF_dom"/>
</dbReference>
<accession>A0A1G8MS54</accession>
<proteinExistence type="predicted"/>
<dbReference type="Pfam" id="PF00990">
    <property type="entry name" value="GGDEF"/>
    <property type="match status" value="1"/>
</dbReference>
<dbReference type="EMBL" id="FNDG01000022">
    <property type="protein sequence ID" value="SDI70683.1"/>
    <property type="molecule type" value="Genomic_DNA"/>
</dbReference>
<dbReference type="Pfam" id="PF14827">
    <property type="entry name" value="dCache_3"/>
    <property type="match status" value="1"/>
</dbReference>
<evidence type="ECO:0000256" key="1">
    <source>
        <dbReference type="SAM" id="Phobius"/>
    </source>
</evidence>
<name>A0A1G8MS54_9GAMM</name>
<dbReference type="InterPro" id="IPR043128">
    <property type="entry name" value="Rev_trsase/Diguanyl_cyclase"/>
</dbReference>
<dbReference type="CDD" id="cd01948">
    <property type="entry name" value="EAL"/>
    <property type="match status" value="1"/>
</dbReference>
<dbReference type="Pfam" id="PF00672">
    <property type="entry name" value="HAMP"/>
    <property type="match status" value="1"/>
</dbReference>
<dbReference type="Pfam" id="PF00563">
    <property type="entry name" value="EAL"/>
    <property type="match status" value="1"/>
</dbReference>
<dbReference type="PANTHER" id="PTHR33121">
    <property type="entry name" value="CYCLIC DI-GMP PHOSPHODIESTERASE PDEF"/>
    <property type="match status" value="1"/>
</dbReference>
<dbReference type="PROSITE" id="PS50883">
    <property type="entry name" value="EAL"/>
    <property type="match status" value="1"/>
</dbReference>
<dbReference type="SUPFAM" id="SSF55073">
    <property type="entry name" value="Nucleotide cyclase"/>
    <property type="match status" value="1"/>
</dbReference>
<dbReference type="PROSITE" id="PS50885">
    <property type="entry name" value="HAMP"/>
    <property type="match status" value="1"/>
</dbReference>
<dbReference type="RefSeq" id="WP_084308172.1">
    <property type="nucleotide sequence ID" value="NZ_FNDG01000022.1"/>
</dbReference>
<dbReference type="PANTHER" id="PTHR33121:SF71">
    <property type="entry name" value="OXYGEN SENSOR PROTEIN DOSP"/>
    <property type="match status" value="1"/>
</dbReference>
<feature type="transmembrane region" description="Helical" evidence="1">
    <location>
        <begin position="263"/>
        <end position="282"/>
    </location>
</feature>
<keyword evidence="1" id="KW-1133">Transmembrane helix</keyword>
<dbReference type="Gene3D" id="6.10.340.10">
    <property type="match status" value="1"/>
</dbReference>
<dbReference type="NCBIfam" id="TIGR00254">
    <property type="entry name" value="GGDEF"/>
    <property type="match status" value="1"/>
</dbReference>
<evidence type="ECO:0000259" key="2">
    <source>
        <dbReference type="PROSITE" id="PS50883"/>
    </source>
</evidence>
<keyword evidence="1" id="KW-0472">Membrane</keyword>
<dbReference type="SMART" id="SM00267">
    <property type="entry name" value="GGDEF"/>
    <property type="match status" value="1"/>
</dbReference>
<dbReference type="SUPFAM" id="SSF141868">
    <property type="entry name" value="EAL domain-like"/>
    <property type="match status" value="1"/>
</dbReference>
<dbReference type="InterPro" id="IPR003660">
    <property type="entry name" value="HAMP_dom"/>
</dbReference>
<dbReference type="Proteomes" id="UP000198606">
    <property type="component" value="Unassembled WGS sequence"/>
</dbReference>
<dbReference type="GO" id="GO:0016020">
    <property type="term" value="C:membrane"/>
    <property type="evidence" value="ECO:0007669"/>
    <property type="project" value="InterPro"/>
</dbReference>
<dbReference type="AlphaFoldDB" id="A0A1G8MS54"/>
<dbReference type="GO" id="GO:0071111">
    <property type="term" value="F:cyclic-guanylate-specific phosphodiesterase activity"/>
    <property type="evidence" value="ECO:0007669"/>
    <property type="project" value="InterPro"/>
</dbReference>
<protein>
    <submittedName>
        <fullName evidence="5">Diguanylate cyclase (GGDEF) domain-containing protein</fullName>
    </submittedName>
</protein>
<feature type="domain" description="GGDEF" evidence="4">
    <location>
        <begin position="367"/>
        <end position="500"/>
    </location>
</feature>
<sequence length="768" mass="83928">MVRTSFQARIASVLILLLLVVIGALYFAVQAATNASIRTQAREQLDVGTGVFGQLLDVHSRQLRDAVQVLTTDFGFREAVASGDQATIRSALLNHGARLNAGVVMMFDMDGKLTASTQAPLPAPRAEQINAQLSRQGQSVLMPFDGSIYLLVQATVSAPLPIARLVMGFAIDKGFARELNQLTHLEVTLLGSMQGQPEVRVSTLDDMPMIALAGDSGEVLHAGELFLVQRLVLASGDDFHVQALLQRSLEQASGSIAALNRKIFFIAAAALLASLVGALLLARSLSRPIRRLAGAAERIGRGDYDVPLALDRADELGSLAKAFQRMQQGVAERERQLAHNALHDPLTGLPNRNLALERLGSAITAQRHMALLYLGIGNFRTVSESCEAGGADRVMQQLANRLKAALRPADSLARMVGDEFVLLLEGSDMEGAVATADRVQQLSMKPFRVDNLDIALDCRIGIAAYPADGSTPEELLRRAAIAMQDAGHLAGRIQLYESGRDVAQQRQVQLIRDLRRAAHQDELLLHYQPKLDIRNPGRIQAEGLLRWLHPQFGMVSPGEFIPLAERTGSIQILTAWVIEEGIRQLQEWLQRGLVVQLSLNISTEDLVDAELPTRVGRLLAHYQIPGSQLIFEITESGVMLNPAVALQVLHGLRDKGIGLSVDDFGTGYSSLAQLKRMPVQELKIDQSFIRDLHDTSEDAVIVRSTIEMSHSLGIKVVAEGVELQRSLDLLERWQCDSVQGYLISRPLAAQAFEDWMQRPSISPVSLVY</sequence>
<dbReference type="InterPro" id="IPR001633">
    <property type="entry name" value="EAL_dom"/>
</dbReference>
<evidence type="ECO:0000259" key="3">
    <source>
        <dbReference type="PROSITE" id="PS50885"/>
    </source>
</evidence>
<dbReference type="InterPro" id="IPR029150">
    <property type="entry name" value="dCache_3"/>
</dbReference>
<dbReference type="SUPFAM" id="SSF158472">
    <property type="entry name" value="HAMP domain-like"/>
    <property type="match status" value="1"/>
</dbReference>
<dbReference type="SMART" id="SM00052">
    <property type="entry name" value="EAL"/>
    <property type="match status" value="1"/>
</dbReference>
<dbReference type="Gene3D" id="3.30.70.270">
    <property type="match status" value="1"/>
</dbReference>
<dbReference type="InterPro" id="IPR029787">
    <property type="entry name" value="Nucleotide_cyclase"/>
</dbReference>
<evidence type="ECO:0000313" key="6">
    <source>
        <dbReference type="Proteomes" id="UP000198606"/>
    </source>
</evidence>
<organism evidence="5 6">
    <name type="scientific">Phytopseudomonas flavescens</name>
    <dbReference type="NCBI Taxonomy" id="29435"/>
    <lineage>
        <taxon>Bacteria</taxon>
        <taxon>Pseudomonadati</taxon>
        <taxon>Pseudomonadota</taxon>
        <taxon>Gammaproteobacteria</taxon>
        <taxon>Pseudomonadales</taxon>
        <taxon>Pseudomonadaceae</taxon>
        <taxon>Phytopseudomonas</taxon>
    </lineage>
</organism>
<evidence type="ECO:0000259" key="4">
    <source>
        <dbReference type="PROSITE" id="PS50887"/>
    </source>
</evidence>
<dbReference type="CDD" id="cd06225">
    <property type="entry name" value="HAMP"/>
    <property type="match status" value="1"/>
</dbReference>
<feature type="domain" description="HAMP" evidence="3">
    <location>
        <begin position="283"/>
        <end position="335"/>
    </location>
</feature>
<dbReference type="Gene3D" id="3.20.20.450">
    <property type="entry name" value="EAL domain"/>
    <property type="match status" value="1"/>
</dbReference>
<dbReference type="SMART" id="SM00304">
    <property type="entry name" value="HAMP"/>
    <property type="match status" value="1"/>
</dbReference>
<dbReference type="STRING" id="29435.SAMN05216588_12270"/>
<evidence type="ECO:0000313" key="5">
    <source>
        <dbReference type="EMBL" id="SDI70683.1"/>
    </source>
</evidence>
<dbReference type="CDD" id="cd01949">
    <property type="entry name" value="GGDEF"/>
    <property type="match status" value="1"/>
</dbReference>
<feature type="domain" description="EAL" evidence="2">
    <location>
        <begin position="507"/>
        <end position="760"/>
    </location>
</feature>
<reference evidence="5 6" key="1">
    <citation type="submission" date="2016-10" db="EMBL/GenBank/DDBJ databases">
        <authorList>
            <person name="de Groot N.N."/>
        </authorList>
    </citation>
    <scope>NUCLEOTIDE SEQUENCE [LARGE SCALE GENOMIC DNA]</scope>
    <source>
        <strain evidence="5 6">LMG 18387</strain>
    </source>
</reference>
<dbReference type="PROSITE" id="PS50887">
    <property type="entry name" value="GGDEF"/>
    <property type="match status" value="1"/>
</dbReference>
<dbReference type="InterPro" id="IPR050706">
    <property type="entry name" value="Cyclic-di-GMP_PDE-like"/>
</dbReference>